<proteinExistence type="predicted"/>
<evidence type="ECO:0000313" key="2">
    <source>
        <dbReference type="Proteomes" id="UP000319716"/>
    </source>
</evidence>
<sequence>MAFIYIRKRRKVIDIAAFFFIYRSFGESGLRRTQRDGKVKRADSGYR</sequence>
<comment type="caution">
    <text evidence="1">The sequence shown here is derived from an EMBL/GenBank/DDBJ whole genome shotgun (WGS) entry which is preliminary data.</text>
</comment>
<accession>A0A4Y1ZB78</accession>
<name>A0A4Y1ZB78_9BACL</name>
<organism evidence="1 2">
    <name type="scientific">Sporolactobacillus inulinus</name>
    <dbReference type="NCBI Taxonomy" id="2078"/>
    <lineage>
        <taxon>Bacteria</taxon>
        <taxon>Bacillati</taxon>
        <taxon>Bacillota</taxon>
        <taxon>Bacilli</taxon>
        <taxon>Bacillales</taxon>
        <taxon>Sporolactobacillaceae</taxon>
        <taxon>Sporolactobacillus</taxon>
    </lineage>
</organism>
<evidence type="ECO:0000313" key="1">
    <source>
        <dbReference type="EMBL" id="GAY76336.1"/>
    </source>
</evidence>
<reference evidence="1 2" key="1">
    <citation type="submission" date="2017-11" db="EMBL/GenBank/DDBJ databases">
        <title>Draft Genome Sequence of Sporolactobacillus inulinus NBRC 111894 Isolated from Koso, a Japanese Sugar-Vegetable Fermented Beverage.</title>
        <authorList>
            <person name="Chiou T.Y."/>
            <person name="Oshima K."/>
            <person name="Suda W."/>
            <person name="Hattori M."/>
            <person name="Takahashi T."/>
        </authorList>
    </citation>
    <scope>NUCLEOTIDE SEQUENCE [LARGE SCALE GENOMIC DNA]</scope>
    <source>
        <strain evidence="1 2">NBRC111894</strain>
    </source>
</reference>
<gene>
    <name evidence="1" type="ORF">NBRC111894_1890</name>
</gene>
<dbReference type="Proteomes" id="UP000319716">
    <property type="component" value="Unassembled WGS sequence"/>
</dbReference>
<dbReference type="EMBL" id="BEXB01000013">
    <property type="protein sequence ID" value="GAY76336.1"/>
    <property type="molecule type" value="Genomic_DNA"/>
</dbReference>
<dbReference type="AlphaFoldDB" id="A0A4Y1ZB78"/>
<protein>
    <submittedName>
        <fullName evidence="1">Uncharacterized protein</fullName>
    </submittedName>
</protein>